<keyword evidence="2" id="KW-1185">Reference proteome</keyword>
<protein>
    <submittedName>
        <fullName evidence="1">Uncharacterized protein</fullName>
    </submittedName>
</protein>
<comment type="caution">
    <text evidence="1">The sequence shown here is derived from an EMBL/GenBank/DDBJ whole genome shotgun (WGS) entry which is preliminary data.</text>
</comment>
<name>A0A8J1TWZ5_OWEFU</name>
<dbReference type="EMBL" id="CAIIXF020000010">
    <property type="protein sequence ID" value="CAH1797103.1"/>
    <property type="molecule type" value="Genomic_DNA"/>
</dbReference>
<dbReference type="Proteomes" id="UP000749559">
    <property type="component" value="Unassembled WGS sequence"/>
</dbReference>
<evidence type="ECO:0000313" key="2">
    <source>
        <dbReference type="Proteomes" id="UP000749559"/>
    </source>
</evidence>
<feature type="non-terminal residue" evidence="1">
    <location>
        <position position="103"/>
    </location>
</feature>
<proteinExistence type="predicted"/>
<evidence type="ECO:0000313" key="1">
    <source>
        <dbReference type="EMBL" id="CAH1797103.1"/>
    </source>
</evidence>
<sequence length="103" mass="12186">MTMVCFTITKSIFPDLSLPKDLICKKQQYVKNILIMFLILNERNRQGKTNRSSNQFTIFQPYISVIIRMSVNMSSLAVHDSNEFRENTIEEYFLSFYFAIEKI</sequence>
<accession>A0A8J1TWZ5</accession>
<organism evidence="1 2">
    <name type="scientific">Owenia fusiformis</name>
    <name type="common">Polychaete worm</name>
    <dbReference type="NCBI Taxonomy" id="6347"/>
    <lineage>
        <taxon>Eukaryota</taxon>
        <taxon>Metazoa</taxon>
        <taxon>Spiralia</taxon>
        <taxon>Lophotrochozoa</taxon>
        <taxon>Annelida</taxon>
        <taxon>Polychaeta</taxon>
        <taxon>Sedentaria</taxon>
        <taxon>Canalipalpata</taxon>
        <taxon>Sabellida</taxon>
        <taxon>Oweniida</taxon>
        <taxon>Oweniidae</taxon>
        <taxon>Owenia</taxon>
    </lineage>
</organism>
<dbReference type="AlphaFoldDB" id="A0A8J1TWZ5"/>
<gene>
    <name evidence="1" type="ORF">OFUS_LOCUS21440</name>
</gene>
<reference evidence="1" key="1">
    <citation type="submission" date="2022-03" db="EMBL/GenBank/DDBJ databases">
        <authorList>
            <person name="Martin C."/>
        </authorList>
    </citation>
    <scope>NUCLEOTIDE SEQUENCE</scope>
</reference>